<evidence type="ECO:0000259" key="16">
    <source>
        <dbReference type="PROSITE" id="PS50846"/>
    </source>
</evidence>
<dbReference type="PROSITE" id="PS01047">
    <property type="entry name" value="HMA_1"/>
    <property type="match status" value="2"/>
</dbReference>
<keyword evidence="8" id="KW-0187">Copper transport</keyword>
<keyword evidence="6" id="KW-0677">Repeat</keyword>
<dbReference type="InterPro" id="IPR036412">
    <property type="entry name" value="HAD-like_sf"/>
</dbReference>
<dbReference type="InterPro" id="IPR027256">
    <property type="entry name" value="P-typ_ATPase_IB"/>
</dbReference>
<dbReference type="NCBIfam" id="TIGR01494">
    <property type="entry name" value="ATPase_P-type"/>
    <property type="match status" value="2"/>
</dbReference>
<dbReference type="PRINTS" id="PR00942">
    <property type="entry name" value="CUATPASEI"/>
</dbReference>
<dbReference type="InterPro" id="IPR044492">
    <property type="entry name" value="P_typ_ATPase_HD_dom"/>
</dbReference>
<keyword evidence="18" id="KW-1185">Reference proteome</keyword>
<dbReference type="CDD" id="cd00371">
    <property type="entry name" value="HMA"/>
    <property type="match status" value="2"/>
</dbReference>
<feature type="transmembrane region" description="Helical" evidence="15">
    <location>
        <begin position="205"/>
        <end position="228"/>
    </location>
</feature>
<evidence type="ECO:0000256" key="2">
    <source>
        <dbReference type="ARBA" id="ARBA00012517"/>
    </source>
</evidence>
<evidence type="ECO:0000313" key="17">
    <source>
        <dbReference type="EMBL" id="CAD5224110.1"/>
    </source>
</evidence>
<keyword evidence="3" id="KW-0813">Transport</keyword>
<dbReference type="SUPFAM" id="SSF81653">
    <property type="entry name" value="Calcium ATPase, transduction domain A"/>
    <property type="match status" value="1"/>
</dbReference>
<evidence type="ECO:0000256" key="9">
    <source>
        <dbReference type="ARBA" id="ARBA00022840"/>
    </source>
</evidence>
<dbReference type="InterPro" id="IPR018303">
    <property type="entry name" value="ATPase_P-typ_P_site"/>
</dbReference>
<dbReference type="Pfam" id="PF00122">
    <property type="entry name" value="E1-E2_ATPase"/>
    <property type="match status" value="1"/>
</dbReference>
<dbReference type="EC" id="7.2.2.8" evidence="2"/>
<feature type="transmembrane region" description="Helical" evidence="15">
    <location>
        <begin position="847"/>
        <end position="867"/>
    </location>
</feature>
<keyword evidence="11 15" id="KW-1133">Transmembrane helix</keyword>
<dbReference type="InterPro" id="IPR001757">
    <property type="entry name" value="P_typ_ATPase"/>
</dbReference>
<feature type="domain" description="HMA" evidence="16">
    <location>
        <begin position="82"/>
        <end position="148"/>
    </location>
</feature>
<dbReference type="SUPFAM" id="SSF55008">
    <property type="entry name" value="HMA, heavy metal-associated domain"/>
    <property type="match status" value="2"/>
</dbReference>
<keyword evidence="4 15" id="KW-0812">Transmembrane</keyword>
<name>A0A811L7A0_9BILA</name>
<dbReference type="PRINTS" id="PR00119">
    <property type="entry name" value="CATATPASE"/>
</dbReference>
<dbReference type="InterPro" id="IPR036163">
    <property type="entry name" value="HMA_dom_sf"/>
</dbReference>
<keyword evidence="10" id="KW-1278">Translocase</keyword>
<dbReference type="SUPFAM" id="SSF81665">
    <property type="entry name" value="Calcium ATPase, transmembrane domain M"/>
    <property type="match status" value="1"/>
</dbReference>
<evidence type="ECO:0000256" key="14">
    <source>
        <dbReference type="ARBA" id="ARBA00023136"/>
    </source>
</evidence>
<dbReference type="Proteomes" id="UP000614601">
    <property type="component" value="Unassembled WGS sequence"/>
</dbReference>
<dbReference type="InterPro" id="IPR006122">
    <property type="entry name" value="HMA_Cu_ion-bd"/>
</dbReference>
<evidence type="ECO:0000256" key="7">
    <source>
        <dbReference type="ARBA" id="ARBA00022741"/>
    </source>
</evidence>
<feature type="transmembrane region" description="Helical" evidence="15">
    <location>
        <begin position="879"/>
        <end position="897"/>
    </location>
</feature>
<dbReference type="NCBIfam" id="TIGR00003">
    <property type="entry name" value="copper ion binding protein"/>
    <property type="match status" value="1"/>
</dbReference>
<dbReference type="SUPFAM" id="SSF56784">
    <property type="entry name" value="HAD-like"/>
    <property type="match status" value="1"/>
</dbReference>
<keyword evidence="7 15" id="KW-0547">Nucleotide-binding</keyword>
<evidence type="ECO:0000256" key="1">
    <source>
        <dbReference type="ARBA" id="ARBA00004166"/>
    </source>
</evidence>
<reference evidence="17" key="1">
    <citation type="submission" date="2020-09" db="EMBL/GenBank/DDBJ databases">
        <authorList>
            <person name="Kikuchi T."/>
        </authorList>
    </citation>
    <scope>NUCLEOTIDE SEQUENCE</scope>
    <source>
        <strain evidence="17">SH1</strain>
    </source>
</reference>
<comment type="subcellular location">
    <subcellularLocation>
        <location evidence="1">Golgi apparatus</location>
        <location evidence="1">trans-Golgi network membrane</location>
        <topology evidence="1">Multi-pass membrane protein</topology>
    </subcellularLocation>
    <subcellularLocation>
        <location evidence="15">Membrane</location>
    </subcellularLocation>
</comment>
<evidence type="ECO:0000256" key="11">
    <source>
        <dbReference type="ARBA" id="ARBA00022989"/>
    </source>
</evidence>
<keyword evidence="13" id="KW-0406">Ion transport</keyword>
<evidence type="ECO:0000256" key="12">
    <source>
        <dbReference type="ARBA" id="ARBA00023008"/>
    </source>
</evidence>
<evidence type="ECO:0000256" key="13">
    <source>
        <dbReference type="ARBA" id="ARBA00023065"/>
    </source>
</evidence>
<dbReference type="GO" id="GO:0016020">
    <property type="term" value="C:membrane"/>
    <property type="evidence" value="ECO:0007669"/>
    <property type="project" value="UniProtKB-SubCell"/>
</dbReference>
<dbReference type="EMBL" id="CAJFDH010000005">
    <property type="protein sequence ID" value="CAD5224110.1"/>
    <property type="molecule type" value="Genomic_DNA"/>
</dbReference>
<accession>A0A811L7A0</accession>
<dbReference type="InterPro" id="IPR008250">
    <property type="entry name" value="ATPase_P-typ_transduc_dom_A_sf"/>
</dbReference>
<dbReference type="GO" id="GO:0016887">
    <property type="term" value="F:ATP hydrolysis activity"/>
    <property type="evidence" value="ECO:0007669"/>
    <property type="project" value="InterPro"/>
</dbReference>
<dbReference type="GO" id="GO:0005802">
    <property type="term" value="C:trans-Golgi network"/>
    <property type="evidence" value="ECO:0007669"/>
    <property type="project" value="UniProtKB-ARBA"/>
</dbReference>
<protein>
    <recommendedName>
        <fullName evidence="2">P-type Cu(+) transporter</fullName>
        <ecNumber evidence="2">7.2.2.8</ecNumber>
    </recommendedName>
</protein>
<gene>
    <name evidence="17" type="ORF">BOKJ2_LOCUS10880</name>
</gene>
<dbReference type="FunFam" id="3.30.70.100:FF:000001">
    <property type="entry name" value="ATPase copper transporting beta"/>
    <property type="match status" value="2"/>
</dbReference>
<dbReference type="Pfam" id="PF00702">
    <property type="entry name" value="Hydrolase"/>
    <property type="match status" value="1"/>
</dbReference>
<evidence type="ECO:0000256" key="3">
    <source>
        <dbReference type="ARBA" id="ARBA00022448"/>
    </source>
</evidence>
<dbReference type="FunFam" id="2.70.150.10:FF:000002">
    <property type="entry name" value="Copper-transporting ATPase 1, putative"/>
    <property type="match status" value="1"/>
</dbReference>
<dbReference type="SFLD" id="SFLDS00003">
    <property type="entry name" value="Haloacid_Dehalogenase"/>
    <property type="match status" value="1"/>
</dbReference>
<evidence type="ECO:0000256" key="8">
    <source>
        <dbReference type="ARBA" id="ARBA00022796"/>
    </source>
</evidence>
<dbReference type="NCBIfam" id="TIGR01525">
    <property type="entry name" value="ATPase-IB_hvy"/>
    <property type="match status" value="1"/>
</dbReference>
<dbReference type="Pfam" id="PF00403">
    <property type="entry name" value="HMA"/>
    <property type="match status" value="2"/>
</dbReference>
<dbReference type="Gene3D" id="3.30.70.100">
    <property type="match status" value="2"/>
</dbReference>
<evidence type="ECO:0000256" key="10">
    <source>
        <dbReference type="ARBA" id="ARBA00022967"/>
    </source>
</evidence>
<dbReference type="FunFam" id="3.40.50.1000:FF:000144">
    <property type="entry name" value="copper-transporting ATPase 1 isoform X2"/>
    <property type="match status" value="1"/>
</dbReference>
<evidence type="ECO:0000256" key="15">
    <source>
        <dbReference type="RuleBase" id="RU362081"/>
    </source>
</evidence>
<evidence type="ECO:0000256" key="5">
    <source>
        <dbReference type="ARBA" id="ARBA00022723"/>
    </source>
</evidence>
<comment type="caution">
    <text evidence="17">The sequence shown here is derived from an EMBL/GenBank/DDBJ whole genome shotgun (WGS) entry which is preliminary data.</text>
</comment>
<keyword evidence="9 15" id="KW-0067">ATP-binding</keyword>
<comment type="similarity">
    <text evidence="15">Belongs to the cation transport ATPase (P-type) (TC 3.A.3) family. Type IB subfamily.</text>
</comment>
<dbReference type="Gene3D" id="2.70.150.10">
    <property type="entry name" value="Calcium-transporting ATPase, cytoplasmic transduction domain A"/>
    <property type="match status" value="1"/>
</dbReference>
<dbReference type="InterPro" id="IPR023214">
    <property type="entry name" value="HAD_sf"/>
</dbReference>
<dbReference type="EMBL" id="CAJFCW020000005">
    <property type="protein sequence ID" value="CAG9119620.1"/>
    <property type="molecule type" value="Genomic_DNA"/>
</dbReference>
<dbReference type="Proteomes" id="UP000783686">
    <property type="component" value="Unassembled WGS sequence"/>
</dbReference>
<organism evidence="17 18">
    <name type="scientific">Bursaphelenchus okinawaensis</name>
    <dbReference type="NCBI Taxonomy" id="465554"/>
    <lineage>
        <taxon>Eukaryota</taxon>
        <taxon>Metazoa</taxon>
        <taxon>Ecdysozoa</taxon>
        <taxon>Nematoda</taxon>
        <taxon>Chromadorea</taxon>
        <taxon>Rhabditida</taxon>
        <taxon>Tylenchina</taxon>
        <taxon>Tylenchomorpha</taxon>
        <taxon>Aphelenchoidea</taxon>
        <taxon>Aphelenchoididae</taxon>
        <taxon>Bursaphelenchus</taxon>
    </lineage>
</organism>
<sequence>MDDNLRKCHLSVGGMTCSSCVAHIEKFVSGKKGISSITVSLMFMSADVIYDSQETNAEEIAEIIDDLGYECHVIDEAVSSNHKQNFLISGMTCGSCVKRVESHILAMKGVESCLVCLATGIATVEYVNSIIGPRDIIDRIESLNYKASVASSEDRLEKLSQKAEILKWKTSFLVSLIFGIPVMMVMIYFHWIIQSPMHPERQVHVLVKALSLDNLVLLMLSTPVQIFGGRSFYQQSWKAVKTGTANMDVLVTLATSISFGYSVAILVIAILLSWDSSPMTFFDVPPMLLVFISLGRWLEHKAKGKTSEALSKLMSMQAKVATLVTLENDEVKSEKSINIELVQRGDYIKVLPGEKIPIDGTVISGHSSVDESFITGESMPVVKKTGSAVIGGSVNQLGALIIQATHVGQDSMLSQIVRLVEEAQSSKAPLHQTADKIAGYFVPAVVMLTIITFCVWLLVGLATSTSENRDWEFVIRKAFEYAITVLSIACPCSLGLATPTAIMVGTGVGAKNGILIKGGESLETAQRVNTVVFDKTGTITEGKPRVVKVLQLLNADQLDFKNLLALVGSAESNSEHPIGSALSSFSKDYLQCQSWASISGFTVSAGQGIKCEVRNLNNVNGQLLPSFETDDKITLSPQKKMIQGNEVEISSLVNVTYSGDNLDNLEVYSVLVGSERWMGANGVIVDAVVNEALAKEREKGNISVLVAVNENVAAIFSIADQVKKEAMVTVYALKKMGIDVVLLTGDNEKTAIATAKKVGIKDVFAEVLPNQKKDKINHLQKQKRIVAMVGDGVNDSPALAAANVGIAIASGSDVAIESAGIVLIKNNLVDVVGAIMLSMNTVRRIRINLFFAFVYNTIGIPIAAGVFKPLGISIQPWMAAAAMALSSVSVVSSSLMLKNFKKPTFNSFSGTAEYKKFHIKVSRSPTKAKKIEPLEDVFLHSDDENDSSAETKLFATV</sequence>
<keyword evidence="5 15" id="KW-0479">Metal-binding</keyword>
<proteinExistence type="inferred from homology"/>
<dbReference type="PANTHER" id="PTHR46594">
    <property type="entry name" value="P-TYPE CATION-TRANSPORTING ATPASE"/>
    <property type="match status" value="1"/>
</dbReference>
<dbReference type="PROSITE" id="PS00154">
    <property type="entry name" value="ATPASE_E1_E2"/>
    <property type="match status" value="1"/>
</dbReference>
<dbReference type="AlphaFoldDB" id="A0A811L7A0"/>
<dbReference type="InterPro" id="IPR023299">
    <property type="entry name" value="ATPase_P-typ_cyto_dom_N"/>
</dbReference>
<dbReference type="Gene3D" id="3.40.50.1000">
    <property type="entry name" value="HAD superfamily/HAD-like"/>
    <property type="match status" value="2"/>
</dbReference>
<dbReference type="GO" id="GO:0005507">
    <property type="term" value="F:copper ion binding"/>
    <property type="evidence" value="ECO:0007669"/>
    <property type="project" value="InterPro"/>
</dbReference>
<keyword evidence="14 15" id="KW-0472">Membrane</keyword>
<feature type="transmembrane region" description="Helical" evidence="15">
    <location>
        <begin position="249"/>
        <end position="274"/>
    </location>
</feature>
<dbReference type="SFLD" id="SFLDF00027">
    <property type="entry name" value="p-type_atpase"/>
    <property type="match status" value="1"/>
</dbReference>
<feature type="transmembrane region" description="Helical" evidence="15">
    <location>
        <begin position="172"/>
        <end position="193"/>
    </location>
</feature>
<evidence type="ECO:0000256" key="4">
    <source>
        <dbReference type="ARBA" id="ARBA00022692"/>
    </source>
</evidence>
<keyword evidence="12" id="KW-0186">Copper</keyword>
<dbReference type="PANTHER" id="PTHR46594:SF4">
    <property type="entry name" value="P-TYPE CATION-TRANSPORTING ATPASE"/>
    <property type="match status" value="1"/>
</dbReference>
<dbReference type="SUPFAM" id="SSF81660">
    <property type="entry name" value="Metal cation-transporting ATPase, ATP-binding domain N"/>
    <property type="match status" value="1"/>
</dbReference>
<dbReference type="GO" id="GO:0005524">
    <property type="term" value="F:ATP binding"/>
    <property type="evidence" value="ECO:0007669"/>
    <property type="project" value="UniProtKB-UniRule"/>
</dbReference>
<dbReference type="InterPro" id="IPR023298">
    <property type="entry name" value="ATPase_P-typ_TM_dom_sf"/>
</dbReference>
<dbReference type="CDD" id="cd02094">
    <property type="entry name" value="P-type_ATPase_Cu-like"/>
    <property type="match status" value="1"/>
</dbReference>
<feature type="transmembrane region" description="Helical" evidence="15">
    <location>
        <begin position="280"/>
        <end position="298"/>
    </location>
</feature>
<dbReference type="InterPro" id="IPR006121">
    <property type="entry name" value="HMA_dom"/>
</dbReference>
<evidence type="ECO:0000313" key="18">
    <source>
        <dbReference type="Proteomes" id="UP000614601"/>
    </source>
</evidence>
<evidence type="ECO:0000256" key="6">
    <source>
        <dbReference type="ARBA" id="ARBA00022737"/>
    </source>
</evidence>
<dbReference type="InterPro" id="IPR059000">
    <property type="entry name" value="ATPase_P-type_domA"/>
</dbReference>
<dbReference type="OrthoDB" id="432719at2759"/>
<dbReference type="PROSITE" id="PS50846">
    <property type="entry name" value="HMA_2"/>
    <property type="match status" value="2"/>
</dbReference>
<dbReference type="GO" id="GO:0140581">
    <property type="term" value="F:P-type monovalent copper transporter activity"/>
    <property type="evidence" value="ECO:0007669"/>
    <property type="project" value="UniProtKB-EC"/>
</dbReference>
<dbReference type="SFLD" id="SFLDG00002">
    <property type="entry name" value="C1.7:_P-type_atpase_like"/>
    <property type="match status" value="1"/>
</dbReference>
<feature type="domain" description="HMA" evidence="16">
    <location>
        <begin position="6"/>
        <end position="72"/>
    </location>
</feature>
<dbReference type="InterPro" id="IPR017969">
    <property type="entry name" value="Heavy-metal-associated_CS"/>
</dbReference>
<dbReference type="Gene3D" id="3.40.1110.10">
    <property type="entry name" value="Calcium-transporting ATPase, cytoplasmic domain N"/>
    <property type="match status" value="1"/>
</dbReference>
<feature type="transmembrane region" description="Helical" evidence="15">
    <location>
        <begin position="481"/>
        <end position="504"/>
    </location>
</feature>
<feature type="transmembrane region" description="Helical" evidence="15">
    <location>
        <begin position="437"/>
        <end position="461"/>
    </location>
</feature>